<dbReference type="SUPFAM" id="SSF53474">
    <property type="entry name" value="alpha/beta-Hydrolases"/>
    <property type="match status" value="1"/>
</dbReference>
<comment type="caution">
    <text evidence="1">The sequence shown here is derived from an EMBL/GenBank/DDBJ whole genome shotgun (WGS) entry which is preliminary data.</text>
</comment>
<dbReference type="EMBL" id="BAABIM010000002">
    <property type="protein sequence ID" value="GAA4682869.1"/>
    <property type="molecule type" value="Genomic_DNA"/>
</dbReference>
<name>A0ABP8W935_9ACTN</name>
<accession>A0ABP8W935</accession>
<reference evidence="2" key="1">
    <citation type="journal article" date="2019" name="Int. J. Syst. Evol. Microbiol.">
        <title>The Global Catalogue of Microorganisms (GCM) 10K type strain sequencing project: providing services to taxonomists for standard genome sequencing and annotation.</title>
        <authorList>
            <consortium name="The Broad Institute Genomics Platform"/>
            <consortium name="The Broad Institute Genome Sequencing Center for Infectious Disease"/>
            <person name="Wu L."/>
            <person name="Ma J."/>
        </authorList>
    </citation>
    <scope>NUCLEOTIDE SEQUENCE [LARGE SCALE GENOMIC DNA]</scope>
    <source>
        <strain evidence="2">JCM 18127</strain>
    </source>
</reference>
<sequence length="269" mass="28557">MSAAVKGVVTVVLTVLLVGLLVGATTAPSGETEGEIQVAELEGQGAQLTFPSGDGEPKGIAVWFHGQGGNAANRVDGPWLQSLRRAGWVIASSDFHFTSWGNEASTEDARRLVEWAEAETGLEVRLWVSGSMGGAVSLNALNFGVEPPACWYGVKPAINLREMDNVPGGRKFIAQAFDGEPPAERDPVRNLDTLPTEVRYRVVASKDDHWVLFDENSGPLISSLTERGGEVSLLRATGLHEDPSHFNTGDLVDFAETCRTGATASADAG</sequence>
<evidence type="ECO:0008006" key="3">
    <source>
        <dbReference type="Google" id="ProtNLM"/>
    </source>
</evidence>
<evidence type="ECO:0000313" key="1">
    <source>
        <dbReference type="EMBL" id="GAA4682869.1"/>
    </source>
</evidence>
<organism evidence="1 2">
    <name type="scientific">Nocardioides nanhaiensis</name>
    <dbReference type="NCBI Taxonomy" id="1476871"/>
    <lineage>
        <taxon>Bacteria</taxon>
        <taxon>Bacillati</taxon>
        <taxon>Actinomycetota</taxon>
        <taxon>Actinomycetes</taxon>
        <taxon>Propionibacteriales</taxon>
        <taxon>Nocardioidaceae</taxon>
        <taxon>Nocardioides</taxon>
    </lineage>
</organism>
<evidence type="ECO:0000313" key="2">
    <source>
        <dbReference type="Proteomes" id="UP001500621"/>
    </source>
</evidence>
<dbReference type="Proteomes" id="UP001500621">
    <property type="component" value="Unassembled WGS sequence"/>
</dbReference>
<dbReference type="Gene3D" id="3.40.50.1820">
    <property type="entry name" value="alpha/beta hydrolase"/>
    <property type="match status" value="1"/>
</dbReference>
<protein>
    <recommendedName>
        <fullName evidence="3">Alpha/beta hydrolase</fullName>
    </recommendedName>
</protein>
<dbReference type="InterPro" id="IPR029058">
    <property type="entry name" value="AB_hydrolase_fold"/>
</dbReference>
<proteinExistence type="predicted"/>
<keyword evidence="2" id="KW-1185">Reference proteome</keyword>
<gene>
    <name evidence="1" type="ORF">GCM10023226_20010</name>
</gene>